<dbReference type="PROSITE" id="PS01124">
    <property type="entry name" value="HTH_ARAC_FAMILY_2"/>
    <property type="match status" value="1"/>
</dbReference>
<dbReference type="AlphaFoldDB" id="A0A4Q7W140"/>
<dbReference type="InterPro" id="IPR018060">
    <property type="entry name" value="HTH_AraC"/>
</dbReference>
<dbReference type="GO" id="GO:0003700">
    <property type="term" value="F:DNA-binding transcription factor activity"/>
    <property type="evidence" value="ECO:0007669"/>
    <property type="project" value="InterPro"/>
</dbReference>
<evidence type="ECO:0000256" key="3">
    <source>
        <dbReference type="ARBA" id="ARBA00023163"/>
    </source>
</evidence>
<dbReference type="Gene3D" id="1.10.10.60">
    <property type="entry name" value="Homeodomain-like"/>
    <property type="match status" value="1"/>
</dbReference>
<comment type="caution">
    <text evidence="7">The sequence shown here is derived from an EMBL/GenBank/DDBJ whole genome shotgun (WGS) entry which is preliminary data.</text>
</comment>
<dbReference type="Pfam" id="PF12833">
    <property type="entry name" value="HTH_18"/>
    <property type="match status" value="1"/>
</dbReference>
<dbReference type="PANTHER" id="PTHR46796">
    <property type="entry name" value="HTH-TYPE TRANSCRIPTIONAL ACTIVATOR RHAS-RELATED"/>
    <property type="match status" value="1"/>
</dbReference>
<feature type="region of interest" description="Disordered" evidence="4">
    <location>
        <begin position="310"/>
        <end position="340"/>
    </location>
</feature>
<reference evidence="7 8" key="1">
    <citation type="submission" date="2019-02" db="EMBL/GenBank/DDBJ databases">
        <title>Genomic Encyclopedia of Type Strains, Phase IV (KMG-IV): sequencing the most valuable type-strain genomes for metagenomic binning, comparative biology and taxonomic classification.</title>
        <authorList>
            <person name="Goeker M."/>
        </authorList>
    </citation>
    <scope>NUCLEOTIDE SEQUENCE [LARGE SCALE GENOMIC DNA]</scope>
    <source>
        <strain evidence="7 8">DSM 19570</strain>
    </source>
</reference>
<feature type="chain" id="PRO_5020739648" evidence="5">
    <location>
        <begin position="19"/>
        <end position="340"/>
    </location>
</feature>
<dbReference type="RefSeq" id="WP_207224989.1">
    <property type="nucleotide sequence ID" value="NZ_SHKP01000004.1"/>
</dbReference>
<dbReference type="EMBL" id="SHKP01000004">
    <property type="protein sequence ID" value="RZU02618.1"/>
    <property type="molecule type" value="Genomic_DNA"/>
</dbReference>
<dbReference type="PROSITE" id="PS00041">
    <property type="entry name" value="HTH_ARAC_FAMILY_1"/>
    <property type="match status" value="1"/>
</dbReference>
<dbReference type="SUPFAM" id="SSF46689">
    <property type="entry name" value="Homeodomain-like"/>
    <property type="match status" value="2"/>
</dbReference>
<dbReference type="SMART" id="SM00342">
    <property type="entry name" value="HTH_ARAC"/>
    <property type="match status" value="1"/>
</dbReference>
<keyword evidence="8" id="KW-1185">Reference proteome</keyword>
<accession>A0A4Q7W140</accession>
<dbReference type="InterPro" id="IPR020449">
    <property type="entry name" value="Tscrpt_reg_AraC-type_HTH"/>
</dbReference>
<protein>
    <submittedName>
        <fullName evidence="7">Transcriptional regulator GlxA family with amidase domain</fullName>
    </submittedName>
</protein>
<feature type="signal peptide" evidence="5">
    <location>
        <begin position="1"/>
        <end position="18"/>
    </location>
</feature>
<dbReference type="InterPro" id="IPR029062">
    <property type="entry name" value="Class_I_gatase-like"/>
</dbReference>
<keyword evidence="5" id="KW-0732">Signal</keyword>
<evidence type="ECO:0000256" key="2">
    <source>
        <dbReference type="ARBA" id="ARBA00023125"/>
    </source>
</evidence>
<feature type="domain" description="HTH araC/xylS-type" evidence="6">
    <location>
        <begin position="218"/>
        <end position="316"/>
    </location>
</feature>
<name>A0A4Q7W140_9BURK</name>
<dbReference type="InterPro" id="IPR018062">
    <property type="entry name" value="HTH_AraC-typ_CS"/>
</dbReference>
<dbReference type="Proteomes" id="UP000293671">
    <property type="component" value="Unassembled WGS sequence"/>
</dbReference>
<keyword evidence="1" id="KW-0805">Transcription regulation</keyword>
<dbReference type="GO" id="GO:0043565">
    <property type="term" value="F:sequence-specific DNA binding"/>
    <property type="evidence" value="ECO:0007669"/>
    <property type="project" value="InterPro"/>
</dbReference>
<proteinExistence type="predicted"/>
<evidence type="ECO:0000259" key="6">
    <source>
        <dbReference type="PROSITE" id="PS01124"/>
    </source>
</evidence>
<evidence type="ECO:0000256" key="1">
    <source>
        <dbReference type="ARBA" id="ARBA00023015"/>
    </source>
</evidence>
<evidence type="ECO:0000313" key="8">
    <source>
        <dbReference type="Proteomes" id="UP000293671"/>
    </source>
</evidence>
<dbReference type="CDD" id="cd03136">
    <property type="entry name" value="GATase1_AraC_ArgR_like"/>
    <property type="match status" value="1"/>
</dbReference>
<keyword evidence="3" id="KW-0804">Transcription</keyword>
<dbReference type="Gene3D" id="3.40.50.880">
    <property type="match status" value="1"/>
</dbReference>
<dbReference type="InterPro" id="IPR009057">
    <property type="entry name" value="Homeodomain-like_sf"/>
</dbReference>
<evidence type="ECO:0000256" key="5">
    <source>
        <dbReference type="SAM" id="SignalP"/>
    </source>
</evidence>
<evidence type="ECO:0000256" key="4">
    <source>
        <dbReference type="SAM" id="MobiDB-lite"/>
    </source>
</evidence>
<dbReference type="FunFam" id="1.10.10.60:FF:000090">
    <property type="entry name" value="Transcriptional regulator ArgR, AraC family"/>
    <property type="match status" value="1"/>
</dbReference>
<keyword evidence="2" id="KW-0238">DNA-binding</keyword>
<gene>
    <name evidence="7" type="ORF">EV670_0646</name>
</gene>
<sequence>MRQQLVGVLMLPRASMLAAGAVLDVLNHANDELDMPLYRTRLFAIEGEFVVGVGGAAMVSEGTVAQLLRGQQLDLLLVLADTPLPENGFEAVLDALNQQAAGGAVIGGVGTAAWLLARAGLLDGQRATVHWPYTAIFGQRFARIVVSDHLFELGERRITCGGGTAVIDALLAWLQERHGEALAQSLASQLGLERLRGAGERQRVPLAARIGGGQPKLAEAVSLMEANLGEPLPTEEIAQLVGVSRRQLERLFKQHLDALPSRYYLELRLNHARRLLQQTSQSILQIGLSCGFSSGPHFSSAYRNNFGITPREQRSGRAAAQVLSTTNQEEDAPDERTTAS</sequence>
<dbReference type="InterPro" id="IPR050204">
    <property type="entry name" value="AraC_XylS_family_regulators"/>
</dbReference>
<evidence type="ECO:0000313" key="7">
    <source>
        <dbReference type="EMBL" id="RZU02618.1"/>
    </source>
</evidence>
<dbReference type="SUPFAM" id="SSF52317">
    <property type="entry name" value="Class I glutamine amidotransferase-like"/>
    <property type="match status" value="1"/>
</dbReference>
<organism evidence="7 8">
    <name type="scientific">Rivibacter subsaxonicus</name>
    <dbReference type="NCBI Taxonomy" id="457575"/>
    <lineage>
        <taxon>Bacteria</taxon>
        <taxon>Pseudomonadati</taxon>
        <taxon>Pseudomonadota</taxon>
        <taxon>Betaproteobacteria</taxon>
        <taxon>Burkholderiales</taxon>
        <taxon>Rivibacter</taxon>
    </lineage>
</organism>
<dbReference type="PRINTS" id="PR00032">
    <property type="entry name" value="HTHARAC"/>
</dbReference>